<keyword evidence="2" id="KW-0433">Leucine-rich repeat</keyword>
<evidence type="ECO:0000259" key="11">
    <source>
        <dbReference type="PROSITE" id="PS50011"/>
    </source>
</evidence>
<dbReference type="Gene3D" id="3.30.200.20">
    <property type="entry name" value="Phosphorylase Kinase, domain 1"/>
    <property type="match status" value="1"/>
</dbReference>
<keyword evidence="4" id="KW-0732">Signal</keyword>
<dbReference type="InterPro" id="IPR000719">
    <property type="entry name" value="Prot_kinase_dom"/>
</dbReference>
<dbReference type="InterPro" id="IPR017441">
    <property type="entry name" value="Protein_kinase_ATP_BS"/>
</dbReference>
<feature type="domain" description="Protein kinase" evidence="11">
    <location>
        <begin position="303"/>
        <end position="353"/>
    </location>
</feature>
<comment type="subcellular location">
    <subcellularLocation>
        <location evidence="1">Membrane</location>
    </subcellularLocation>
</comment>
<name>A0A8S0U0Q6_OLEEU</name>
<dbReference type="SUPFAM" id="SSF56112">
    <property type="entry name" value="Protein kinase-like (PK-like)"/>
    <property type="match status" value="1"/>
</dbReference>
<protein>
    <submittedName>
        <fullName evidence="12">Probable LRR receptor-like serine threonine-kinase At1g06840 isoform X1</fullName>
    </submittedName>
</protein>
<dbReference type="InterPro" id="IPR001611">
    <property type="entry name" value="Leu-rich_rpt"/>
</dbReference>
<evidence type="ECO:0000313" key="12">
    <source>
        <dbReference type="EMBL" id="CAA3011830.1"/>
    </source>
</evidence>
<evidence type="ECO:0000256" key="2">
    <source>
        <dbReference type="ARBA" id="ARBA00022614"/>
    </source>
</evidence>
<evidence type="ECO:0000256" key="4">
    <source>
        <dbReference type="ARBA" id="ARBA00022729"/>
    </source>
</evidence>
<dbReference type="PROSITE" id="PS00107">
    <property type="entry name" value="PROTEIN_KINASE_ATP"/>
    <property type="match status" value="1"/>
</dbReference>
<dbReference type="PANTHER" id="PTHR45974:SF23">
    <property type="entry name" value="PROTEIN KINASE DOMAIN-CONTAINING PROTEIN"/>
    <property type="match status" value="1"/>
</dbReference>
<proteinExistence type="predicted"/>
<dbReference type="GO" id="GO:0016020">
    <property type="term" value="C:membrane"/>
    <property type="evidence" value="ECO:0007669"/>
    <property type="project" value="UniProtKB-SubCell"/>
</dbReference>
<evidence type="ECO:0000313" key="13">
    <source>
        <dbReference type="Proteomes" id="UP000594638"/>
    </source>
</evidence>
<dbReference type="OrthoDB" id="4062651at2759"/>
<evidence type="ECO:0000256" key="8">
    <source>
        <dbReference type="ARBA" id="ARBA00023180"/>
    </source>
</evidence>
<keyword evidence="12" id="KW-0675">Receptor</keyword>
<dbReference type="SUPFAM" id="SSF52058">
    <property type="entry name" value="L domain-like"/>
    <property type="match status" value="1"/>
</dbReference>
<feature type="binding site" evidence="9">
    <location>
        <position position="331"/>
    </location>
    <ligand>
        <name>ATP</name>
        <dbReference type="ChEBI" id="CHEBI:30616"/>
    </ligand>
</feature>
<evidence type="ECO:0000256" key="6">
    <source>
        <dbReference type="ARBA" id="ARBA00022989"/>
    </source>
</evidence>
<keyword evidence="7 10" id="KW-0472">Membrane</keyword>
<sequence length="353" mass="38888">MWNNISGSIPKEIGTIIALEQLLLSGNQLWPLSDEVGYLSNLKIFQLDLNLISGSIPKSFVNLPKVQHLDLSKNQLTGNIPVNRLSNNITTINFQNNILSDISGVLEVPPIVTLMLHENPICLNFRLHENPICLSATQSNISLLCGSDNRDEDTATVVTYPVSNCPSSCPPSYEYIPGLPADCFYAIPFELFIDSQAWEEGQRLRMFLKFFPQLSNDSHEFNKMLLPSLKDKGMSKGTLAGIVLGSVFCASVVLLGVIHLFLKKNQQLPLNAAKDKSLGKVSIIIDGVKAFSFKELQAATSRFSIATQVGRGGYGKVFKGTLTDGTIVAIKRTQQGSLQGEKEFYTEMEMLSR</sequence>
<accession>A0A8S0U0Q6</accession>
<dbReference type="InterPro" id="IPR032675">
    <property type="entry name" value="LRR_dom_sf"/>
</dbReference>
<keyword evidence="9" id="KW-0067">ATP-binding</keyword>
<evidence type="ECO:0000256" key="5">
    <source>
        <dbReference type="ARBA" id="ARBA00022737"/>
    </source>
</evidence>
<dbReference type="Gene3D" id="3.80.10.10">
    <property type="entry name" value="Ribonuclease Inhibitor"/>
    <property type="match status" value="1"/>
</dbReference>
<dbReference type="EMBL" id="CACTIH010007381">
    <property type="protein sequence ID" value="CAA3011830.1"/>
    <property type="molecule type" value="Genomic_DNA"/>
</dbReference>
<keyword evidence="13" id="KW-1185">Reference proteome</keyword>
<organism evidence="12 13">
    <name type="scientific">Olea europaea subsp. europaea</name>
    <dbReference type="NCBI Taxonomy" id="158383"/>
    <lineage>
        <taxon>Eukaryota</taxon>
        <taxon>Viridiplantae</taxon>
        <taxon>Streptophyta</taxon>
        <taxon>Embryophyta</taxon>
        <taxon>Tracheophyta</taxon>
        <taxon>Spermatophyta</taxon>
        <taxon>Magnoliopsida</taxon>
        <taxon>eudicotyledons</taxon>
        <taxon>Gunneridae</taxon>
        <taxon>Pentapetalae</taxon>
        <taxon>asterids</taxon>
        <taxon>lamiids</taxon>
        <taxon>Lamiales</taxon>
        <taxon>Oleaceae</taxon>
        <taxon>Oleeae</taxon>
        <taxon>Olea</taxon>
    </lineage>
</organism>
<evidence type="ECO:0000256" key="3">
    <source>
        <dbReference type="ARBA" id="ARBA00022692"/>
    </source>
</evidence>
<dbReference type="Gramene" id="OE9A086450T1">
    <property type="protein sequence ID" value="OE9A086450C1"/>
    <property type="gene ID" value="OE9A086450"/>
</dbReference>
<evidence type="ECO:0000256" key="10">
    <source>
        <dbReference type="SAM" id="Phobius"/>
    </source>
</evidence>
<gene>
    <name evidence="12" type="ORF">OLEA9_A086450</name>
</gene>
<keyword evidence="5" id="KW-0677">Repeat</keyword>
<evidence type="ECO:0000256" key="9">
    <source>
        <dbReference type="PROSITE-ProRule" id="PRU10141"/>
    </source>
</evidence>
<comment type="caution">
    <text evidence="12">The sequence shown here is derived from an EMBL/GenBank/DDBJ whole genome shotgun (WGS) entry which is preliminary data.</text>
</comment>
<feature type="transmembrane region" description="Helical" evidence="10">
    <location>
        <begin position="239"/>
        <end position="262"/>
    </location>
</feature>
<dbReference type="GO" id="GO:0005524">
    <property type="term" value="F:ATP binding"/>
    <property type="evidence" value="ECO:0007669"/>
    <property type="project" value="UniProtKB-UniRule"/>
</dbReference>
<dbReference type="PROSITE" id="PS50011">
    <property type="entry name" value="PROTEIN_KINASE_DOM"/>
    <property type="match status" value="1"/>
</dbReference>
<keyword evidence="3 10" id="KW-0812">Transmembrane</keyword>
<dbReference type="Proteomes" id="UP000594638">
    <property type="component" value="Unassembled WGS sequence"/>
</dbReference>
<reference evidence="12 13" key="1">
    <citation type="submission" date="2019-12" db="EMBL/GenBank/DDBJ databases">
        <authorList>
            <person name="Alioto T."/>
            <person name="Alioto T."/>
            <person name="Gomez Garrido J."/>
        </authorList>
    </citation>
    <scope>NUCLEOTIDE SEQUENCE [LARGE SCALE GENOMIC DNA]</scope>
</reference>
<evidence type="ECO:0000256" key="1">
    <source>
        <dbReference type="ARBA" id="ARBA00004370"/>
    </source>
</evidence>
<keyword evidence="9" id="KW-0547">Nucleotide-binding</keyword>
<dbReference type="PANTHER" id="PTHR45974">
    <property type="entry name" value="RECEPTOR-LIKE PROTEIN 55"/>
    <property type="match status" value="1"/>
</dbReference>
<evidence type="ECO:0000256" key="7">
    <source>
        <dbReference type="ARBA" id="ARBA00023136"/>
    </source>
</evidence>
<keyword evidence="8" id="KW-0325">Glycoprotein</keyword>
<dbReference type="AlphaFoldDB" id="A0A8S0U0Q6"/>
<dbReference type="GO" id="GO:0004672">
    <property type="term" value="F:protein kinase activity"/>
    <property type="evidence" value="ECO:0007669"/>
    <property type="project" value="InterPro"/>
</dbReference>
<dbReference type="InterPro" id="IPR011009">
    <property type="entry name" value="Kinase-like_dom_sf"/>
</dbReference>
<dbReference type="Pfam" id="PF13855">
    <property type="entry name" value="LRR_8"/>
    <property type="match status" value="1"/>
</dbReference>
<keyword evidence="6 10" id="KW-1133">Transmembrane helix</keyword>